<dbReference type="AlphaFoldDB" id="A0A8H5H819"/>
<feature type="compositionally biased region" description="Low complexity" evidence="5">
    <location>
        <begin position="320"/>
        <end position="331"/>
    </location>
</feature>
<dbReference type="PANTHER" id="PTHR15549">
    <property type="entry name" value="PAIRED IMMUNOGLOBULIN-LIKE TYPE 2 RECEPTOR"/>
    <property type="match status" value="1"/>
</dbReference>
<feature type="compositionally biased region" description="Polar residues" evidence="5">
    <location>
        <begin position="293"/>
        <end position="307"/>
    </location>
</feature>
<feature type="region of interest" description="Disordered" evidence="5">
    <location>
        <begin position="480"/>
        <end position="526"/>
    </location>
</feature>
<evidence type="ECO:0000256" key="4">
    <source>
        <dbReference type="ARBA" id="ARBA00023136"/>
    </source>
</evidence>
<evidence type="ECO:0000256" key="1">
    <source>
        <dbReference type="ARBA" id="ARBA00004167"/>
    </source>
</evidence>
<feature type="compositionally biased region" description="Basic residues" evidence="5">
    <location>
        <begin position="249"/>
        <end position="258"/>
    </location>
</feature>
<evidence type="ECO:0000256" key="5">
    <source>
        <dbReference type="SAM" id="MobiDB-lite"/>
    </source>
</evidence>
<gene>
    <name evidence="7" type="ORF">D9757_011149</name>
</gene>
<feature type="transmembrane region" description="Helical" evidence="6">
    <location>
        <begin position="166"/>
        <end position="187"/>
    </location>
</feature>
<keyword evidence="3 6" id="KW-1133">Transmembrane helix</keyword>
<dbReference type="Proteomes" id="UP000518752">
    <property type="component" value="Unassembled WGS sequence"/>
</dbReference>
<evidence type="ECO:0000313" key="7">
    <source>
        <dbReference type="EMBL" id="KAF5378432.1"/>
    </source>
</evidence>
<feature type="compositionally biased region" description="Polar residues" evidence="5">
    <location>
        <begin position="512"/>
        <end position="526"/>
    </location>
</feature>
<feature type="region of interest" description="Disordered" evidence="5">
    <location>
        <begin position="1"/>
        <end position="103"/>
    </location>
</feature>
<evidence type="ECO:0000256" key="6">
    <source>
        <dbReference type="SAM" id="Phobius"/>
    </source>
</evidence>
<keyword evidence="4 6" id="KW-0472">Membrane</keyword>
<dbReference type="GO" id="GO:0071944">
    <property type="term" value="C:cell periphery"/>
    <property type="evidence" value="ECO:0007669"/>
    <property type="project" value="UniProtKB-ARBA"/>
</dbReference>
<sequence length="526" mass="52891">MADIPSTLPGETSSPSESASATSAVSASTTSTSTSTSTSATSTTTPAPPTSASTTSPASSSSATTTTSKPNVSTPGSSSSSNSSASSSGSASSSSGSASMTLSSTLTAPMTTSVQETVMSTGTDGQVYTTVIETATVLSAGSVVTSPAASNNDNIASSSKSNTGEIVGGVIGGVGGLAIIFVVLFFIMKRQRRQKQLEESFDGNFDPDRIIRARGAESVGGSAGLRDSLTGTSETDGYTYAYAGGEKAKNKKAAKRASRTLEKDSSNGSREGTLPDIPVGGRGSLDRLRNGPSEMQQLGSTVTTSRKNLLDEEGMDDEPSASTPTTPSRTPFLDRSPTGTPILSPGPYGSSFPLLTSASSDEHGGMGPLPNGRPPSMTMSSSAHGHITYGPVPGYAYNRPPSFHGYNSSPYGGMGSPSPPGSPPPMSSYNLPPGAGYGPVNGHGYPGMQQGPQRTPSPGASAAYAGYASNAARRYSSGIPMEAFNNSGSGGGSSAPSNASGSPNAKRASYTEPMTPTQTLAVMNPT</sequence>
<dbReference type="InterPro" id="IPR051694">
    <property type="entry name" value="Immunoregulatory_rcpt-like"/>
</dbReference>
<evidence type="ECO:0000313" key="8">
    <source>
        <dbReference type="Proteomes" id="UP000518752"/>
    </source>
</evidence>
<keyword evidence="2 6" id="KW-0812">Transmembrane</keyword>
<dbReference type="PANTHER" id="PTHR15549:SF26">
    <property type="entry name" value="AXIAL BUDDING PATTERN PROTEIN 2-RELATED"/>
    <property type="match status" value="1"/>
</dbReference>
<feature type="region of interest" description="Disordered" evidence="5">
    <location>
        <begin position="408"/>
        <end position="463"/>
    </location>
</feature>
<comment type="subcellular location">
    <subcellularLocation>
        <location evidence="1">Membrane</location>
        <topology evidence="1">Single-pass membrane protein</topology>
    </subcellularLocation>
</comment>
<protein>
    <submittedName>
        <fullName evidence="7">Uncharacterized protein</fullName>
    </submittedName>
</protein>
<feature type="region of interest" description="Disordered" evidence="5">
    <location>
        <begin position="249"/>
        <end position="385"/>
    </location>
</feature>
<proteinExistence type="predicted"/>
<organism evidence="7 8">
    <name type="scientific">Collybiopsis confluens</name>
    <dbReference type="NCBI Taxonomy" id="2823264"/>
    <lineage>
        <taxon>Eukaryota</taxon>
        <taxon>Fungi</taxon>
        <taxon>Dikarya</taxon>
        <taxon>Basidiomycota</taxon>
        <taxon>Agaricomycotina</taxon>
        <taxon>Agaricomycetes</taxon>
        <taxon>Agaricomycetidae</taxon>
        <taxon>Agaricales</taxon>
        <taxon>Marasmiineae</taxon>
        <taxon>Omphalotaceae</taxon>
        <taxon>Collybiopsis</taxon>
    </lineage>
</organism>
<dbReference type="GO" id="GO:0016020">
    <property type="term" value="C:membrane"/>
    <property type="evidence" value="ECO:0007669"/>
    <property type="project" value="UniProtKB-SubCell"/>
</dbReference>
<feature type="compositionally biased region" description="Low complexity" evidence="5">
    <location>
        <begin position="494"/>
        <end position="505"/>
    </location>
</feature>
<feature type="compositionally biased region" description="Pro residues" evidence="5">
    <location>
        <begin position="417"/>
        <end position="426"/>
    </location>
</feature>
<keyword evidence="8" id="KW-1185">Reference proteome</keyword>
<name>A0A8H5H819_9AGAR</name>
<comment type="caution">
    <text evidence="7">The sequence shown here is derived from an EMBL/GenBank/DDBJ whole genome shotgun (WGS) entry which is preliminary data.</text>
</comment>
<accession>A0A8H5H819</accession>
<evidence type="ECO:0000256" key="3">
    <source>
        <dbReference type="ARBA" id="ARBA00022989"/>
    </source>
</evidence>
<evidence type="ECO:0000256" key="2">
    <source>
        <dbReference type="ARBA" id="ARBA00022692"/>
    </source>
</evidence>
<reference evidence="7 8" key="1">
    <citation type="journal article" date="2020" name="ISME J.">
        <title>Uncovering the hidden diversity of litter-decomposition mechanisms in mushroom-forming fungi.</title>
        <authorList>
            <person name="Floudas D."/>
            <person name="Bentzer J."/>
            <person name="Ahren D."/>
            <person name="Johansson T."/>
            <person name="Persson P."/>
            <person name="Tunlid A."/>
        </authorList>
    </citation>
    <scope>NUCLEOTIDE SEQUENCE [LARGE SCALE GENOMIC DNA]</scope>
    <source>
        <strain evidence="7 8">CBS 406.79</strain>
    </source>
</reference>
<feature type="compositionally biased region" description="Gly residues" evidence="5">
    <location>
        <begin position="435"/>
        <end position="445"/>
    </location>
</feature>
<feature type="compositionally biased region" description="Low complexity" evidence="5">
    <location>
        <begin position="12"/>
        <end position="103"/>
    </location>
</feature>
<dbReference type="EMBL" id="JAACJN010000076">
    <property type="protein sequence ID" value="KAF5378432.1"/>
    <property type="molecule type" value="Genomic_DNA"/>
</dbReference>
<dbReference type="OrthoDB" id="3263231at2759"/>